<dbReference type="HOGENOM" id="CLU_034788_1_1_11"/>
<dbReference type="PANTHER" id="PTHR10361">
    <property type="entry name" value="SODIUM-BILE ACID COTRANSPORTER"/>
    <property type="match status" value="1"/>
</dbReference>
<keyword evidence="4 5" id="KW-0472">Membrane</keyword>
<dbReference type="GO" id="GO:0016020">
    <property type="term" value="C:membrane"/>
    <property type="evidence" value="ECO:0007669"/>
    <property type="project" value="UniProtKB-SubCell"/>
</dbReference>
<dbReference type="EMBL" id="AGZR01000009">
    <property type="protein sequence ID" value="EPD32277.1"/>
    <property type="molecule type" value="Genomic_DNA"/>
</dbReference>
<dbReference type="InterPro" id="IPR002657">
    <property type="entry name" value="BilAc:Na_symport/Acr3"/>
</dbReference>
<feature type="transmembrane region" description="Helical" evidence="5">
    <location>
        <begin position="94"/>
        <end position="113"/>
    </location>
</feature>
<dbReference type="Proteomes" id="UP000014417">
    <property type="component" value="Unassembled WGS sequence"/>
</dbReference>
<dbReference type="InterPro" id="IPR038770">
    <property type="entry name" value="Na+/solute_symporter_sf"/>
</dbReference>
<evidence type="ECO:0000256" key="5">
    <source>
        <dbReference type="SAM" id="Phobius"/>
    </source>
</evidence>
<proteinExistence type="predicted"/>
<feature type="transmembrane region" description="Helical" evidence="5">
    <location>
        <begin position="125"/>
        <end position="148"/>
    </location>
</feature>
<dbReference type="PATRIC" id="fig|883161.3.peg.1833"/>
<feature type="transmembrane region" description="Helical" evidence="5">
    <location>
        <begin position="218"/>
        <end position="238"/>
    </location>
</feature>
<feature type="transmembrane region" description="Helical" evidence="5">
    <location>
        <begin position="188"/>
        <end position="211"/>
    </location>
</feature>
<dbReference type="InterPro" id="IPR004710">
    <property type="entry name" value="Bilac:Na_transpt"/>
</dbReference>
<feature type="transmembrane region" description="Helical" evidence="5">
    <location>
        <begin position="62"/>
        <end position="82"/>
    </location>
</feature>
<feature type="transmembrane region" description="Helical" evidence="5">
    <location>
        <begin position="160"/>
        <end position="182"/>
    </location>
</feature>
<feature type="transmembrane region" description="Helical" evidence="5">
    <location>
        <begin position="310"/>
        <end position="330"/>
    </location>
</feature>
<feature type="transmembrane region" description="Helical" evidence="5">
    <location>
        <begin position="283"/>
        <end position="304"/>
    </location>
</feature>
<evidence type="ECO:0000256" key="4">
    <source>
        <dbReference type="ARBA" id="ARBA00023136"/>
    </source>
</evidence>
<evidence type="ECO:0000256" key="2">
    <source>
        <dbReference type="ARBA" id="ARBA00022692"/>
    </source>
</evidence>
<dbReference type="AlphaFoldDB" id="S2WI50"/>
<sequence length="343" mass="36249">MLNLFLMSNNNLGVLEKNRPEQSKTSKLTQEDRSATIAVTLFPVLIIAAALFGFFVPDVAKSIVPAVNPLLIVIMFCMGLTLRLEDFKLVFTRPLPVLVGVVAQYVIMPLVGWGVSSLLGLPPEIAAGVILVGCAPGGTASNVVAYLAKADTALSVTMTSISTLLAPIFTPILTLLLAGQYMPVDAKSMALSIVQIVLIPVVGGLVVRTLLPKVVTPVLPAMPWLSVVAISLVATAVVGNSADQLVKAGWIIFLAVILHNILGYLLGYGLGKVTKRGERASRTISIEVGMQNSALAAGLAVQYFSPAAALPAAVFSVWHNLSGALLAMFYRRSATKYLENAEN</sequence>
<evidence type="ECO:0000256" key="3">
    <source>
        <dbReference type="ARBA" id="ARBA00022989"/>
    </source>
</evidence>
<comment type="subcellular location">
    <subcellularLocation>
        <location evidence="1">Membrane</location>
        <topology evidence="1">Multi-pass membrane protein</topology>
    </subcellularLocation>
</comment>
<evidence type="ECO:0000313" key="7">
    <source>
        <dbReference type="Proteomes" id="UP000014417"/>
    </source>
</evidence>
<protein>
    <submittedName>
        <fullName evidence="6">Bile acid transporter</fullName>
    </submittedName>
</protein>
<feature type="transmembrane region" description="Helical" evidence="5">
    <location>
        <begin position="34"/>
        <end position="56"/>
    </location>
</feature>
<keyword evidence="7" id="KW-1185">Reference proteome</keyword>
<dbReference type="Pfam" id="PF01758">
    <property type="entry name" value="SBF"/>
    <property type="match status" value="1"/>
</dbReference>
<organism evidence="6 7">
    <name type="scientific">Propionimicrobium lymphophilum ACS-093-V-SCH5</name>
    <dbReference type="NCBI Taxonomy" id="883161"/>
    <lineage>
        <taxon>Bacteria</taxon>
        <taxon>Bacillati</taxon>
        <taxon>Actinomycetota</taxon>
        <taxon>Actinomycetes</taxon>
        <taxon>Propionibacteriales</taxon>
        <taxon>Propionibacteriaceae</taxon>
        <taxon>Propionimicrobium</taxon>
    </lineage>
</organism>
<gene>
    <name evidence="6" type="ORF">HMPREF9306_01846</name>
</gene>
<accession>S2WI50</accession>
<name>S2WI50_9ACTN</name>
<reference evidence="6 7" key="1">
    <citation type="submission" date="2013-04" db="EMBL/GenBank/DDBJ databases">
        <title>The Genome Sequence of Propionimicrobium lymphophilum ACS-093-V-SCH5.</title>
        <authorList>
            <consortium name="The Broad Institute Genomics Platform"/>
            <person name="Earl A."/>
            <person name="Ward D."/>
            <person name="Feldgarden M."/>
            <person name="Gevers D."/>
            <person name="Saerens B."/>
            <person name="Vaneechoutte M."/>
            <person name="Walker B."/>
            <person name="Young S."/>
            <person name="Zeng Q."/>
            <person name="Gargeya S."/>
            <person name="Fitzgerald M."/>
            <person name="Haas B."/>
            <person name="Abouelleil A."/>
            <person name="Allen A.W."/>
            <person name="Alvarado L."/>
            <person name="Arachchi H.M."/>
            <person name="Berlin A.M."/>
            <person name="Chapman S.B."/>
            <person name="Gainer-Dewar J."/>
            <person name="Goldberg J."/>
            <person name="Griggs A."/>
            <person name="Gujja S."/>
            <person name="Hansen M."/>
            <person name="Howarth C."/>
            <person name="Imamovic A."/>
            <person name="Ireland A."/>
            <person name="Larimer J."/>
            <person name="McCowan C."/>
            <person name="Murphy C."/>
            <person name="Pearson M."/>
            <person name="Poon T.W."/>
            <person name="Priest M."/>
            <person name="Roberts A."/>
            <person name="Saif S."/>
            <person name="Shea T."/>
            <person name="Sisk P."/>
            <person name="Sykes S."/>
            <person name="Wortman J."/>
            <person name="Nusbaum C."/>
            <person name="Birren B."/>
        </authorList>
    </citation>
    <scope>NUCLEOTIDE SEQUENCE [LARGE SCALE GENOMIC DNA]</scope>
    <source>
        <strain evidence="6 7">ACS-093-V-SCH5</strain>
    </source>
</reference>
<comment type="caution">
    <text evidence="6">The sequence shown here is derived from an EMBL/GenBank/DDBJ whole genome shotgun (WGS) entry which is preliminary data.</text>
</comment>
<evidence type="ECO:0000256" key="1">
    <source>
        <dbReference type="ARBA" id="ARBA00004141"/>
    </source>
</evidence>
<keyword evidence="3 5" id="KW-1133">Transmembrane helix</keyword>
<dbReference type="PANTHER" id="PTHR10361:SF28">
    <property type="entry name" value="P3 PROTEIN-RELATED"/>
    <property type="match status" value="1"/>
</dbReference>
<dbReference type="Gene3D" id="1.20.1530.20">
    <property type="match status" value="1"/>
</dbReference>
<keyword evidence="2 5" id="KW-0812">Transmembrane</keyword>
<evidence type="ECO:0000313" key="6">
    <source>
        <dbReference type="EMBL" id="EPD32277.1"/>
    </source>
</evidence>
<feature type="transmembrane region" description="Helical" evidence="5">
    <location>
        <begin position="250"/>
        <end position="271"/>
    </location>
</feature>